<proteinExistence type="predicted"/>
<sequence length="173" mass="20170">MKHPVREGISKTRHSAVHLEMRDNYTPNDPEFVRWRAGHRYEGDPARLPEWWGPWGDLVRETTARGVVMRRARIVSEPVTDYIRYEHDITFANVAAGELVRWLPRRNAADIPLPGTDLWMFDNESVLFTYFSGIGEVVDREWRTEPDVVRRVASAFEAVWERAIPHEEYAPVA</sequence>
<comment type="caution">
    <text evidence="2">The sequence shown here is derived from an EMBL/GenBank/DDBJ whole genome shotgun (WGS) entry which is preliminary data.</text>
</comment>
<dbReference type="Proteomes" id="UP000278673">
    <property type="component" value="Unassembled WGS sequence"/>
</dbReference>
<gene>
    <name evidence="2" type="ORF">EBN88_05740</name>
</gene>
<protein>
    <recommendedName>
        <fullName evidence="1">DUF6879 domain-containing protein</fullName>
    </recommendedName>
</protein>
<keyword evidence="3" id="KW-1185">Reference proteome</keyword>
<evidence type="ECO:0000259" key="1">
    <source>
        <dbReference type="Pfam" id="PF21806"/>
    </source>
</evidence>
<organism evidence="2 3">
    <name type="scientific">Streptomyces triticirhizae</name>
    <dbReference type="NCBI Taxonomy" id="2483353"/>
    <lineage>
        <taxon>Bacteria</taxon>
        <taxon>Bacillati</taxon>
        <taxon>Actinomycetota</taxon>
        <taxon>Actinomycetes</taxon>
        <taxon>Kitasatosporales</taxon>
        <taxon>Streptomycetaceae</taxon>
        <taxon>Streptomyces</taxon>
    </lineage>
</organism>
<dbReference type="InterPro" id="IPR049244">
    <property type="entry name" value="DUF6879"/>
</dbReference>
<dbReference type="EMBL" id="RFFJ01000017">
    <property type="protein sequence ID" value="RMI44307.1"/>
    <property type="molecule type" value="Genomic_DNA"/>
</dbReference>
<name>A0A3M2M3U5_9ACTN</name>
<accession>A0A3M2M3U5</accession>
<reference evidence="2 3" key="1">
    <citation type="submission" date="2018-10" db="EMBL/GenBank/DDBJ databases">
        <title>Isolation, diversity and antifungal activity of actinobacteria from wheat.</title>
        <authorList>
            <person name="Han C."/>
        </authorList>
    </citation>
    <scope>NUCLEOTIDE SEQUENCE [LARGE SCALE GENOMIC DNA]</scope>
    <source>
        <strain evidence="2 3">NEAU-YY642</strain>
    </source>
</reference>
<dbReference type="AlphaFoldDB" id="A0A3M2M3U5"/>
<feature type="domain" description="DUF6879" evidence="1">
    <location>
        <begin position="9"/>
        <end position="170"/>
    </location>
</feature>
<dbReference type="RefSeq" id="WP_122182706.1">
    <property type="nucleotide sequence ID" value="NZ_RFFJ01000017.1"/>
</dbReference>
<dbReference type="Pfam" id="PF21806">
    <property type="entry name" value="DUF6879"/>
    <property type="match status" value="1"/>
</dbReference>
<evidence type="ECO:0000313" key="2">
    <source>
        <dbReference type="EMBL" id="RMI44307.1"/>
    </source>
</evidence>
<evidence type="ECO:0000313" key="3">
    <source>
        <dbReference type="Proteomes" id="UP000278673"/>
    </source>
</evidence>